<gene>
    <name evidence="1" type="ORF">GALMADRAFT_402353</name>
</gene>
<reference evidence="2" key="1">
    <citation type="journal article" date="2014" name="Proc. Natl. Acad. Sci. U.S.A.">
        <title>Extensive sampling of basidiomycete genomes demonstrates inadequacy of the white-rot/brown-rot paradigm for wood decay fungi.</title>
        <authorList>
            <person name="Riley R."/>
            <person name="Salamov A.A."/>
            <person name="Brown D.W."/>
            <person name="Nagy L.G."/>
            <person name="Floudas D."/>
            <person name="Held B.W."/>
            <person name="Levasseur A."/>
            <person name="Lombard V."/>
            <person name="Morin E."/>
            <person name="Otillar R."/>
            <person name="Lindquist E.A."/>
            <person name="Sun H."/>
            <person name="LaButti K.M."/>
            <person name="Schmutz J."/>
            <person name="Jabbour D."/>
            <person name="Luo H."/>
            <person name="Baker S.E."/>
            <person name="Pisabarro A.G."/>
            <person name="Walton J.D."/>
            <person name="Blanchette R.A."/>
            <person name="Henrissat B."/>
            <person name="Martin F."/>
            <person name="Cullen D."/>
            <person name="Hibbett D.S."/>
            <person name="Grigoriev I.V."/>
        </authorList>
    </citation>
    <scope>NUCLEOTIDE SEQUENCE [LARGE SCALE GENOMIC DNA]</scope>
    <source>
        <strain evidence="2">CBS 339.88</strain>
    </source>
</reference>
<keyword evidence="2" id="KW-1185">Reference proteome</keyword>
<dbReference type="HOGENOM" id="CLU_2277696_0_0_1"/>
<evidence type="ECO:0000313" key="1">
    <source>
        <dbReference type="EMBL" id="KDR86086.1"/>
    </source>
</evidence>
<accession>A0A067TSD8</accession>
<evidence type="ECO:0000313" key="2">
    <source>
        <dbReference type="Proteomes" id="UP000027222"/>
    </source>
</evidence>
<name>A0A067TSD8_GALM3</name>
<protein>
    <submittedName>
        <fullName evidence="1">Uncharacterized protein</fullName>
    </submittedName>
</protein>
<organism evidence="1 2">
    <name type="scientific">Galerina marginata (strain CBS 339.88)</name>
    <dbReference type="NCBI Taxonomy" id="685588"/>
    <lineage>
        <taxon>Eukaryota</taxon>
        <taxon>Fungi</taxon>
        <taxon>Dikarya</taxon>
        <taxon>Basidiomycota</taxon>
        <taxon>Agaricomycotina</taxon>
        <taxon>Agaricomycetes</taxon>
        <taxon>Agaricomycetidae</taxon>
        <taxon>Agaricales</taxon>
        <taxon>Agaricineae</taxon>
        <taxon>Strophariaceae</taxon>
        <taxon>Galerina</taxon>
    </lineage>
</organism>
<proteinExistence type="predicted"/>
<sequence length="102" mass="11698">MCPAKRLEFGKNVEMSKEGSEDIELPLPKIKAHNLHTKPYNTWQHEPADDVSKCAIFLTALSFPRSPHLVYIFLCPSIVIDGQAKFHHYIVMNSRIPKCCFQ</sequence>
<dbReference type="Proteomes" id="UP000027222">
    <property type="component" value="Unassembled WGS sequence"/>
</dbReference>
<dbReference type="EMBL" id="KL142367">
    <property type="protein sequence ID" value="KDR86086.1"/>
    <property type="molecule type" value="Genomic_DNA"/>
</dbReference>
<dbReference type="AlphaFoldDB" id="A0A067TSD8"/>